<dbReference type="RefSeq" id="WP_242873987.1">
    <property type="nucleotide sequence ID" value="NZ_FNJM01000008.1"/>
</dbReference>
<evidence type="ECO:0000313" key="2">
    <source>
        <dbReference type="Proteomes" id="UP000198597"/>
    </source>
</evidence>
<protein>
    <submittedName>
        <fullName evidence="1">Uncharacterized protein</fullName>
    </submittedName>
</protein>
<sequence length="160" mass="18431">MGFILIIIGALLILLNIRAIKKEDNSFSSILKREESTVNRDYDVEIISIRKDLAESIFDIQKEMEEIKASVLDITNKENTINYLESIEEKIEKDDIITNDIKVEDKNIISEINFAYKPEKINKVDEVKRLVQDGFTDEEICTKMFIGKGEVLLIKGLFKS</sequence>
<reference evidence="1 2" key="1">
    <citation type="submission" date="2016-10" db="EMBL/GenBank/DDBJ databases">
        <authorList>
            <person name="de Groot N.N."/>
        </authorList>
    </citation>
    <scope>NUCLEOTIDE SEQUENCE [LARGE SCALE GENOMIC DNA]</scope>
    <source>
        <strain evidence="1 2">DSM 12272</strain>
    </source>
</reference>
<gene>
    <name evidence="1" type="ORF">SAMN04488529_10847</name>
</gene>
<dbReference type="AlphaFoldDB" id="A0A1H0TUX8"/>
<keyword evidence="2" id="KW-1185">Reference proteome</keyword>
<organism evidence="1 2">
    <name type="scientific">Clostridium gasigenes</name>
    <dbReference type="NCBI Taxonomy" id="94869"/>
    <lineage>
        <taxon>Bacteria</taxon>
        <taxon>Bacillati</taxon>
        <taxon>Bacillota</taxon>
        <taxon>Clostridia</taxon>
        <taxon>Eubacteriales</taxon>
        <taxon>Clostridiaceae</taxon>
        <taxon>Clostridium</taxon>
    </lineage>
</organism>
<dbReference type="STRING" id="94869.SAMN04488529_10847"/>
<name>A0A1H0TUX8_9CLOT</name>
<dbReference type="EMBL" id="FNJM01000008">
    <property type="protein sequence ID" value="SDP57346.1"/>
    <property type="molecule type" value="Genomic_DNA"/>
</dbReference>
<accession>A0A1H0TUX8</accession>
<evidence type="ECO:0000313" key="1">
    <source>
        <dbReference type="EMBL" id="SDP57346.1"/>
    </source>
</evidence>
<dbReference type="Proteomes" id="UP000198597">
    <property type="component" value="Unassembled WGS sequence"/>
</dbReference>
<proteinExistence type="predicted"/>